<accession>A0A2S8BRL0</accession>
<dbReference type="InterPro" id="IPR053860">
    <property type="entry name" value="DUF6932"/>
</dbReference>
<proteinExistence type="predicted"/>
<dbReference type="Pfam" id="PF22014">
    <property type="entry name" value="DUF6932"/>
    <property type="match status" value="1"/>
</dbReference>
<dbReference type="EMBL" id="PPEA01000075">
    <property type="protein sequence ID" value="PQM49308.1"/>
    <property type="molecule type" value="Genomic_DNA"/>
</dbReference>
<comment type="caution">
    <text evidence="1">The sequence shown here is derived from an EMBL/GenBank/DDBJ whole genome shotgun (WGS) entry which is preliminary data.</text>
</comment>
<protein>
    <submittedName>
        <fullName evidence="1">Uncharacterized protein</fullName>
    </submittedName>
</protein>
<name>A0A2S8BRL0_9MYCO</name>
<organism evidence="1 2">
    <name type="scientific">Mycobacterium talmoniae</name>
    <dbReference type="NCBI Taxonomy" id="1858794"/>
    <lineage>
        <taxon>Bacteria</taxon>
        <taxon>Bacillati</taxon>
        <taxon>Actinomycetota</taxon>
        <taxon>Actinomycetes</taxon>
        <taxon>Mycobacteriales</taxon>
        <taxon>Mycobacteriaceae</taxon>
        <taxon>Mycobacterium</taxon>
    </lineage>
</organism>
<dbReference type="Proteomes" id="UP000238296">
    <property type="component" value="Unassembled WGS sequence"/>
</dbReference>
<sequence length="183" mass="20776">MVVIPELGPDGMLPPGRYRVTREQLRARFVDGRGPTRAELWRDWEAATNLLARHVHVNAAWVHGPFLSQDTDPPAVHCVYWAEDLELDKAHLDVAAAKLLRAFSRPGYVRRRLGMKVDTQIAAWHCQPDPRNTDDYYAQYCTRRGEVDDLLQRLALGSAGAALARADAWPRRGYVEVIIDDYT</sequence>
<dbReference type="AlphaFoldDB" id="A0A2S8BRL0"/>
<gene>
    <name evidence="1" type="ORF">C1Y40_00464</name>
</gene>
<evidence type="ECO:0000313" key="2">
    <source>
        <dbReference type="Proteomes" id="UP000238296"/>
    </source>
</evidence>
<evidence type="ECO:0000313" key="1">
    <source>
        <dbReference type="EMBL" id="PQM49308.1"/>
    </source>
</evidence>
<reference evidence="1 2" key="1">
    <citation type="journal article" date="2017" name="Int. J. Syst. Evol. Microbiol.">
        <title>Mycobacterium talmoniae sp. nov., a slowly growing mycobacterium isolated from human respiratory samples.</title>
        <authorList>
            <person name="Davidson R.M."/>
            <person name="DeGroote M.A."/>
            <person name="Marola J.L."/>
            <person name="Buss S."/>
            <person name="Jones V."/>
            <person name="McNeil M.R."/>
            <person name="Freifeld A.G."/>
            <person name="Elaine Epperson L."/>
            <person name="Hasan N.A."/>
            <person name="Jackson M."/>
            <person name="Iwen P.C."/>
            <person name="Salfinger M."/>
            <person name="Strong M."/>
        </authorList>
    </citation>
    <scope>NUCLEOTIDE SEQUENCE [LARGE SCALE GENOMIC DNA]</scope>
    <source>
        <strain evidence="1 2">ATCC BAA-2683</strain>
    </source>
</reference>